<evidence type="ECO:0000259" key="7">
    <source>
        <dbReference type="PROSITE" id="PS50234"/>
    </source>
</evidence>
<evidence type="ECO:0000256" key="4">
    <source>
        <dbReference type="ARBA" id="ARBA00023136"/>
    </source>
</evidence>
<organism evidence="8 9">
    <name type="scientific">Mycolicibacterium aubagnense</name>
    <dbReference type="NCBI Taxonomy" id="319707"/>
    <lineage>
        <taxon>Bacteria</taxon>
        <taxon>Bacillati</taxon>
        <taxon>Actinomycetota</taxon>
        <taxon>Actinomycetes</taxon>
        <taxon>Mycobacteriales</taxon>
        <taxon>Mycobacteriaceae</taxon>
        <taxon>Mycolicibacterium</taxon>
    </lineage>
</organism>
<protein>
    <submittedName>
        <fullName evidence="8">UPF0353 protein</fullName>
    </submittedName>
</protein>
<feature type="transmembrane region" description="Helical" evidence="6">
    <location>
        <begin position="20"/>
        <end position="39"/>
    </location>
</feature>
<accession>A0ABM7ICV0</accession>
<feature type="region of interest" description="Disordered" evidence="5">
    <location>
        <begin position="216"/>
        <end position="237"/>
    </location>
</feature>
<keyword evidence="1" id="KW-1003">Cell membrane</keyword>
<feature type="transmembrane region" description="Helical" evidence="6">
    <location>
        <begin position="316"/>
        <end position="334"/>
    </location>
</feature>
<dbReference type="SMART" id="SM00327">
    <property type="entry name" value="VWA"/>
    <property type="match status" value="1"/>
</dbReference>
<proteinExistence type="predicted"/>
<dbReference type="Proteomes" id="UP000465609">
    <property type="component" value="Chromosome"/>
</dbReference>
<sequence>MAPMNLPGIGSVSLSGFAHPWLLLTALLPIALVAVYLAAQRNRASRLRSYAGDQPRTDVVPLQPSRWRHVPMVFSVAALLSLTVALAAPTHEIKTPRNRAVIMLVMDVSRSMQADDVSPSRLAAAKDAAKEFSKKLTPGVNLGLVTFSGNTNLLVSPTPDHQATITALDHLTVDDGTATGDGIFAALRAISTLADVLGGSGNTDKPPKRIVLLSDGAENRPGNPDSPHGAYTAARTAKESDTPISTIAFGTKSGKIKIDDQSVNVPVNDTTMKRVAELSGGQMYTAAKIEDLNKSYDAIQQQIGYEIIRGPGGTSWLRLGVFALTCAVISALFINRRLPT</sequence>
<dbReference type="InterPro" id="IPR036465">
    <property type="entry name" value="vWFA_dom_sf"/>
</dbReference>
<name>A0ABM7ICV0_9MYCO</name>
<evidence type="ECO:0000256" key="2">
    <source>
        <dbReference type="ARBA" id="ARBA00022692"/>
    </source>
</evidence>
<feature type="domain" description="VWFA" evidence="7">
    <location>
        <begin position="101"/>
        <end position="299"/>
    </location>
</feature>
<evidence type="ECO:0000256" key="3">
    <source>
        <dbReference type="ARBA" id="ARBA00022989"/>
    </source>
</evidence>
<dbReference type="InterPro" id="IPR050768">
    <property type="entry name" value="UPF0353/GerABKA_families"/>
</dbReference>
<dbReference type="InterPro" id="IPR002035">
    <property type="entry name" value="VWF_A"/>
</dbReference>
<dbReference type="PANTHER" id="PTHR22550:SF5">
    <property type="entry name" value="LEUCINE ZIPPER PROTEIN 4"/>
    <property type="match status" value="1"/>
</dbReference>
<evidence type="ECO:0000256" key="6">
    <source>
        <dbReference type="SAM" id="Phobius"/>
    </source>
</evidence>
<dbReference type="PROSITE" id="PS50234">
    <property type="entry name" value="VWFA"/>
    <property type="match status" value="1"/>
</dbReference>
<evidence type="ECO:0000256" key="1">
    <source>
        <dbReference type="ARBA" id="ARBA00022475"/>
    </source>
</evidence>
<keyword evidence="9" id="KW-1185">Reference proteome</keyword>
<dbReference type="EMBL" id="AP022577">
    <property type="protein sequence ID" value="BBX84612.1"/>
    <property type="molecule type" value="Genomic_DNA"/>
</dbReference>
<dbReference type="Pfam" id="PF13519">
    <property type="entry name" value="VWA_2"/>
    <property type="match status" value="1"/>
</dbReference>
<keyword evidence="2 6" id="KW-0812">Transmembrane</keyword>
<evidence type="ECO:0000313" key="9">
    <source>
        <dbReference type="Proteomes" id="UP000465609"/>
    </source>
</evidence>
<gene>
    <name evidence="8" type="ORF">MAUB_24850</name>
</gene>
<evidence type="ECO:0000256" key="5">
    <source>
        <dbReference type="SAM" id="MobiDB-lite"/>
    </source>
</evidence>
<keyword evidence="3 6" id="KW-1133">Transmembrane helix</keyword>
<dbReference type="SUPFAM" id="SSF53300">
    <property type="entry name" value="vWA-like"/>
    <property type="match status" value="1"/>
</dbReference>
<keyword evidence="4 6" id="KW-0472">Membrane</keyword>
<dbReference type="PANTHER" id="PTHR22550">
    <property type="entry name" value="SPORE GERMINATION PROTEIN"/>
    <property type="match status" value="1"/>
</dbReference>
<evidence type="ECO:0000313" key="8">
    <source>
        <dbReference type="EMBL" id="BBX84612.1"/>
    </source>
</evidence>
<reference evidence="8 9" key="1">
    <citation type="journal article" date="2019" name="Emerg. Microbes Infect.">
        <title>Comprehensive subspecies identification of 175 nontuberculous mycobacteria species based on 7547 genomic profiles.</title>
        <authorList>
            <person name="Matsumoto Y."/>
            <person name="Kinjo T."/>
            <person name="Motooka D."/>
            <person name="Nabeya D."/>
            <person name="Jung N."/>
            <person name="Uechi K."/>
            <person name="Horii T."/>
            <person name="Iida T."/>
            <person name="Fujita J."/>
            <person name="Nakamura S."/>
        </authorList>
    </citation>
    <scope>NUCLEOTIDE SEQUENCE [LARGE SCALE GENOMIC DNA]</scope>
    <source>
        <strain evidence="8 9">JCM 15296</strain>
    </source>
</reference>
<dbReference type="NCBIfam" id="NF010238">
    <property type="entry name" value="PRK13685.1"/>
    <property type="match status" value="1"/>
</dbReference>
<dbReference type="Gene3D" id="3.40.50.410">
    <property type="entry name" value="von Willebrand factor, type A domain"/>
    <property type="match status" value="1"/>
</dbReference>